<keyword evidence="5" id="KW-0677">Repeat</keyword>
<evidence type="ECO:0000256" key="8">
    <source>
        <dbReference type="SAM" id="MobiDB-lite"/>
    </source>
</evidence>
<comment type="caution">
    <text evidence="10">The sequence shown here is derived from an EMBL/GenBank/DDBJ whole genome shotgun (WGS) entry which is preliminary data.</text>
</comment>
<dbReference type="PANTHER" id="PTHR23068:SF43">
    <property type="entry name" value="SAM-DEPENDENT MTASE DRM-TYPE DOMAIN-CONTAINING PROTEIN"/>
    <property type="match status" value="1"/>
</dbReference>
<dbReference type="InterPro" id="IPR006510">
    <property type="entry name" value="Znf_LRP1"/>
</dbReference>
<evidence type="ECO:0000256" key="3">
    <source>
        <dbReference type="ARBA" id="ARBA00022679"/>
    </source>
</evidence>
<sequence length="697" mass="77531">MMMIMGRRCEDCGNQAKKECVYMRCRTCCKTKSFHCQTHIKSTWVPAYRRSQKQQLQTQTQPHQKGLATINPKRLREQHPSSSPSSLGVRIHTSTRHFPAELSSLADFRCVKVSSIDDGKEQYAYQTTVNIGGHVFRGILHDQGLERVVVDHQSTHHLHNKHHDQGLLPPSSSPCPLMITSPFTDFMSVVFESERERVIKAIVPSQTGKEKNRRHKADLRRRNGGGGGGDSHSSYRDKHDSLFPKPDTHIGDTAAAAPPSPVSNVKSKLIDMGFSSSLVHKKIDENGIHKGVEMDELIDFLVAAQLDEKYAEASQDNASDTDRDVDVVLPTEVPGELPLDKTSQLLEMGFSRHEISTAIEKLGQEAQISDLAESIIIGEVLADNREDIEKEKEDSSSGTTTKVGKRIKGEDADDFDNRGKRLRPALETPGMQQDSAMQPPLSQHERPYVFYGNIGELSPKEWSKISSFFFGIQPEHVDTRLCSTLSRKEGYMHNLPVENRFHILPKPTRSAPPPPPSIISSPENLECIMGYPPNHTDIGGGGGARLKLLDYCFQTDALGYHLSVLKPMFPQGLRVLSLFSGIGGAEIALSRLGIHLRSVCSVEPCGLSRSVLKRWWRSSGQSGELEQIEDIRSLRTKRLEALVGRFGGFDLVICQNPPTPTDLSRESSRGGACEFDFTLFNQVVRVSKLVRGLMESI</sequence>
<dbReference type="PROSITE" id="PS51680">
    <property type="entry name" value="SAM_MT_DRM"/>
    <property type="match status" value="1"/>
</dbReference>
<feature type="compositionally biased region" description="Basic residues" evidence="8">
    <location>
        <begin position="211"/>
        <end position="223"/>
    </location>
</feature>
<dbReference type="EMBL" id="QGKV02002055">
    <property type="protein sequence ID" value="KAF3495002.1"/>
    <property type="molecule type" value="Genomic_DNA"/>
</dbReference>
<evidence type="ECO:0000256" key="2">
    <source>
        <dbReference type="ARBA" id="ARBA00022603"/>
    </source>
</evidence>
<evidence type="ECO:0000256" key="5">
    <source>
        <dbReference type="ARBA" id="ARBA00022737"/>
    </source>
</evidence>
<feature type="compositionally biased region" description="Basic and acidic residues" evidence="8">
    <location>
        <begin position="407"/>
        <end position="419"/>
    </location>
</feature>
<dbReference type="NCBIfam" id="TIGR01624">
    <property type="entry name" value="LRP1_Cterm"/>
    <property type="match status" value="1"/>
</dbReference>
<keyword evidence="6" id="KW-0238">DNA-binding</keyword>
<protein>
    <recommendedName>
        <fullName evidence="9">SAM-dependent MTase DRM-type domain-containing protein</fullName>
    </recommendedName>
</protein>
<dbReference type="PANTHER" id="PTHR23068">
    <property type="entry name" value="DNA CYTOSINE-5- -METHYLTRANSFERASE 3-RELATED"/>
    <property type="match status" value="1"/>
</dbReference>
<keyword evidence="4" id="KW-0949">S-adenosyl-L-methionine</keyword>
<dbReference type="InterPro" id="IPR029063">
    <property type="entry name" value="SAM-dependent_MTases_sf"/>
</dbReference>
<evidence type="ECO:0000259" key="9">
    <source>
        <dbReference type="PROSITE" id="PS51680"/>
    </source>
</evidence>
<feature type="compositionally biased region" description="Basic and acidic residues" evidence="8">
    <location>
        <begin position="233"/>
        <end position="250"/>
    </location>
</feature>
<evidence type="ECO:0000256" key="4">
    <source>
        <dbReference type="ARBA" id="ARBA00022691"/>
    </source>
</evidence>
<accession>A0ABQ7ABD7</accession>
<organism evidence="10 11">
    <name type="scientific">Brassica cretica</name>
    <name type="common">Mustard</name>
    <dbReference type="NCBI Taxonomy" id="69181"/>
    <lineage>
        <taxon>Eukaryota</taxon>
        <taxon>Viridiplantae</taxon>
        <taxon>Streptophyta</taxon>
        <taxon>Embryophyta</taxon>
        <taxon>Tracheophyta</taxon>
        <taxon>Spermatophyta</taxon>
        <taxon>Magnoliopsida</taxon>
        <taxon>eudicotyledons</taxon>
        <taxon>Gunneridae</taxon>
        <taxon>Pentapetalae</taxon>
        <taxon>rosids</taxon>
        <taxon>malvids</taxon>
        <taxon>Brassicales</taxon>
        <taxon>Brassicaceae</taxon>
        <taxon>Brassiceae</taxon>
        <taxon>Brassica</taxon>
    </lineage>
</organism>
<dbReference type="InterPro" id="IPR050390">
    <property type="entry name" value="C5-Methyltransferase"/>
</dbReference>
<keyword evidence="11" id="KW-1185">Reference proteome</keyword>
<feature type="region of interest" description="Disordered" evidence="8">
    <location>
        <begin position="202"/>
        <end position="261"/>
    </location>
</feature>
<evidence type="ECO:0000313" key="11">
    <source>
        <dbReference type="Proteomes" id="UP000266723"/>
    </source>
</evidence>
<comment type="subcellular location">
    <subcellularLocation>
        <location evidence="1">Nucleus</location>
    </subcellularLocation>
</comment>
<evidence type="ECO:0000256" key="7">
    <source>
        <dbReference type="ARBA" id="ARBA00023242"/>
    </source>
</evidence>
<name>A0ABQ7ABD7_BRACR</name>
<dbReference type="NCBIfam" id="TIGR01623">
    <property type="entry name" value="put_zinc_LRP1"/>
    <property type="match status" value="1"/>
</dbReference>
<proteinExistence type="predicted"/>
<evidence type="ECO:0000256" key="1">
    <source>
        <dbReference type="ARBA" id="ARBA00004123"/>
    </source>
</evidence>
<keyword evidence="7" id="KW-0539">Nucleus</keyword>
<evidence type="ECO:0000313" key="10">
    <source>
        <dbReference type="EMBL" id="KAF3495002.1"/>
    </source>
</evidence>
<dbReference type="Proteomes" id="UP000266723">
    <property type="component" value="Unassembled WGS sequence"/>
</dbReference>
<keyword evidence="3" id="KW-0808">Transferase</keyword>
<gene>
    <name evidence="10" type="ORF">DY000_02057280</name>
</gene>
<reference evidence="10 11" key="1">
    <citation type="journal article" date="2020" name="BMC Genomics">
        <title>Intraspecific diversification of the crop wild relative Brassica cretica Lam. using demographic model selection.</title>
        <authorList>
            <person name="Kioukis A."/>
            <person name="Michalopoulou V.A."/>
            <person name="Briers L."/>
            <person name="Pirintsos S."/>
            <person name="Studholme D.J."/>
            <person name="Pavlidis P."/>
            <person name="Sarris P.F."/>
        </authorList>
    </citation>
    <scope>NUCLEOTIDE SEQUENCE [LARGE SCALE GENOMIC DNA]</scope>
    <source>
        <strain evidence="11">cv. PFS-1207/04</strain>
    </source>
</reference>
<dbReference type="InterPro" id="IPR006511">
    <property type="entry name" value="SHI_C"/>
</dbReference>
<dbReference type="InterPro" id="IPR030380">
    <property type="entry name" value="SAM_MeTfrase_DRM"/>
</dbReference>
<dbReference type="Gene3D" id="3.40.50.150">
    <property type="entry name" value="Vaccinia Virus protein VP39"/>
    <property type="match status" value="1"/>
</dbReference>
<dbReference type="SUPFAM" id="SSF53335">
    <property type="entry name" value="S-adenosyl-L-methionine-dependent methyltransferases"/>
    <property type="match status" value="1"/>
</dbReference>
<dbReference type="Pfam" id="PF05142">
    <property type="entry name" value="DUF702"/>
    <property type="match status" value="1"/>
</dbReference>
<evidence type="ECO:0000256" key="6">
    <source>
        <dbReference type="ARBA" id="ARBA00023125"/>
    </source>
</evidence>
<keyword evidence="2" id="KW-0489">Methyltransferase</keyword>
<feature type="domain" description="SAM-dependent MTase DRM-type" evidence="9">
    <location>
        <begin position="435"/>
        <end position="697"/>
    </location>
</feature>
<feature type="region of interest" description="Disordered" evidence="8">
    <location>
        <begin position="387"/>
        <end position="441"/>
    </location>
</feature>